<evidence type="ECO:0000313" key="9">
    <source>
        <dbReference type="EMBL" id="GIZ38617.1"/>
    </source>
</evidence>
<dbReference type="GO" id="GO:0016020">
    <property type="term" value="C:membrane"/>
    <property type="evidence" value="ECO:0007669"/>
    <property type="project" value="UniProtKB-SubCell"/>
</dbReference>
<evidence type="ECO:0000256" key="1">
    <source>
        <dbReference type="ARBA" id="ARBA00004141"/>
    </source>
</evidence>
<sequence>MRTIFALLACLVYPSLSSSVASSEHTLKPRHEVNLTAAAALPQCALECGSRISMAFNCPITEPCFCETSGPKIDATVACLKESCDIRGSLASQRFQAETCGFPYRDKSWRIALVSYILYGIAMVFVIARFISRFPRLLGAGLGADDWTVGLCVAPMTGMTVVAYYEYYYGSGRDVWTVPVDNLEPFALWFFVGQPLYVMVTYLSKLSLVFLYLRIWREESMSSFRITCWIVATSLIMCTIGCVLACIFPCQPISYAWRQVLPGVTGKCSNRTAAAFAFSGINIAYDVIVLLIPIPRFIGLSIPLHKKIGVCSCFLVGFAVTACSIIRLTHLFALTDSRNPTWDFAEPGFWSLIEVYTCMICCCTPAMAGFLHRLYKYGFEGRWESFKSSMLSSRRSDSQLMWHPETSGNDPQRNCQGDDVLVDERGHVVLDENGRVIRRSRIGRPTHQYSSSGRIPDDMLHVEKALPKSSPEKARFASLDGTSSMDEYEKIDDRERPLEGIARIPSDANMMETVLQHPGAGQPIVRMSSEEEEQVLFEARRSQMPQGRGQ</sequence>
<dbReference type="GeneID" id="68287604"/>
<evidence type="ECO:0000259" key="8">
    <source>
        <dbReference type="Pfam" id="PF20684"/>
    </source>
</evidence>
<dbReference type="InterPro" id="IPR049326">
    <property type="entry name" value="Rhodopsin_dom_fungi"/>
</dbReference>
<dbReference type="Pfam" id="PF20684">
    <property type="entry name" value="Fung_rhodopsin"/>
    <property type="match status" value="1"/>
</dbReference>
<evidence type="ECO:0000256" key="5">
    <source>
        <dbReference type="ARBA" id="ARBA00038359"/>
    </source>
</evidence>
<dbReference type="InterPro" id="IPR052337">
    <property type="entry name" value="SAT4-like"/>
</dbReference>
<proteinExistence type="inferred from homology"/>
<evidence type="ECO:0000256" key="6">
    <source>
        <dbReference type="SAM" id="Phobius"/>
    </source>
</evidence>
<dbReference type="RefSeq" id="XP_044653104.1">
    <property type="nucleotide sequence ID" value="XM_044797169.1"/>
</dbReference>
<feature type="domain" description="Rhodopsin" evidence="8">
    <location>
        <begin position="129"/>
        <end position="372"/>
    </location>
</feature>
<name>A0A9P3CC18_9PEZI</name>
<comment type="similarity">
    <text evidence="5">Belongs to the SAT4 family.</text>
</comment>
<keyword evidence="2 6" id="KW-0812">Transmembrane</keyword>
<feature type="transmembrane region" description="Helical" evidence="6">
    <location>
        <begin position="111"/>
        <end position="132"/>
    </location>
</feature>
<dbReference type="Proteomes" id="UP000825890">
    <property type="component" value="Unassembled WGS sequence"/>
</dbReference>
<feature type="transmembrane region" description="Helical" evidence="6">
    <location>
        <begin position="226"/>
        <end position="254"/>
    </location>
</feature>
<protein>
    <recommendedName>
        <fullName evidence="8">Rhodopsin domain-containing protein</fullName>
    </recommendedName>
</protein>
<evidence type="ECO:0000256" key="7">
    <source>
        <dbReference type="SAM" id="SignalP"/>
    </source>
</evidence>
<evidence type="ECO:0000256" key="4">
    <source>
        <dbReference type="ARBA" id="ARBA00023136"/>
    </source>
</evidence>
<keyword evidence="4 6" id="KW-0472">Membrane</keyword>
<gene>
    <name evidence="9" type="ORF">CKM354_000202900</name>
</gene>
<comment type="caution">
    <text evidence="9">The sequence shown here is derived from an EMBL/GenBank/DDBJ whole genome shotgun (WGS) entry which is preliminary data.</text>
</comment>
<reference evidence="9 10" key="1">
    <citation type="submission" date="2021-01" db="EMBL/GenBank/DDBJ databases">
        <title>Cercospora kikuchii MAFF 305040 whole genome shotgun sequence.</title>
        <authorList>
            <person name="Kashiwa T."/>
            <person name="Suzuki T."/>
        </authorList>
    </citation>
    <scope>NUCLEOTIDE SEQUENCE [LARGE SCALE GENOMIC DNA]</scope>
    <source>
        <strain evidence="9 10">MAFF 305040</strain>
    </source>
</reference>
<evidence type="ECO:0000256" key="3">
    <source>
        <dbReference type="ARBA" id="ARBA00022989"/>
    </source>
</evidence>
<feature type="transmembrane region" description="Helical" evidence="6">
    <location>
        <begin position="310"/>
        <end position="329"/>
    </location>
</feature>
<comment type="subcellular location">
    <subcellularLocation>
        <location evidence="1">Membrane</location>
        <topology evidence="1">Multi-pass membrane protein</topology>
    </subcellularLocation>
</comment>
<dbReference type="OrthoDB" id="408702at2759"/>
<evidence type="ECO:0000256" key="2">
    <source>
        <dbReference type="ARBA" id="ARBA00022692"/>
    </source>
</evidence>
<keyword evidence="7" id="KW-0732">Signal</keyword>
<keyword evidence="3 6" id="KW-1133">Transmembrane helix</keyword>
<feature type="transmembrane region" description="Helical" evidence="6">
    <location>
        <begin position="274"/>
        <end position="298"/>
    </location>
</feature>
<organism evidence="9 10">
    <name type="scientific">Cercospora kikuchii</name>
    <dbReference type="NCBI Taxonomy" id="84275"/>
    <lineage>
        <taxon>Eukaryota</taxon>
        <taxon>Fungi</taxon>
        <taxon>Dikarya</taxon>
        <taxon>Ascomycota</taxon>
        <taxon>Pezizomycotina</taxon>
        <taxon>Dothideomycetes</taxon>
        <taxon>Dothideomycetidae</taxon>
        <taxon>Mycosphaerellales</taxon>
        <taxon>Mycosphaerellaceae</taxon>
        <taxon>Cercospora</taxon>
    </lineage>
</organism>
<dbReference type="EMBL" id="BOLY01000001">
    <property type="protein sequence ID" value="GIZ38617.1"/>
    <property type="molecule type" value="Genomic_DNA"/>
</dbReference>
<dbReference type="AlphaFoldDB" id="A0A9P3CC18"/>
<keyword evidence="10" id="KW-1185">Reference proteome</keyword>
<accession>A0A9P3CC18</accession>
<feature type="transmembrane region" description="Helical" evidence="6">
    <location>
        <begin position="187"/>
        <end position="214"/>
    </location>
</feature>
<evidence type="ECO:0000313" key="10">
    <source>
        <dbReference type="Proteomes" id="UP000825890"/>
    </source>
</evidence>
<feature type="signal peptide" evidence="7">
    <location>
        <begin position="1"/>
        <end position="17"/>
    </location>
</feature>
<dbReference type="PANTHER" id="PTHR33048">
    <property type="entry name" value="PTH11-LIKE INTEGRAL MEMBRANE PROTEIN (AFU_ORTHOLOGUE AFUA_5G11245)"/>
    <property type="match status" value="1"/>
</dbReference>
<dbReference type="PANTHER" id="PTHR33048:SF47">
    <property type="entry name" value="INTEGRAL MEMBRANE PROTEIN-RELATED"/>
    <property type="match status" value="1"/>
</dbReference>
<feature type="transmembrane region" description="Helical" evidence="6">
    <location>
        <begin position="349"/>
        <end position="371"/>
    </location>
</feature>
<feature type="chain" id="PRO_5040153951" description="Rhodopsin domain-containing protein" evidence="7">
    <location>
        <begin position="18"/>
        <end position="550"/>
    </location>
</feature>